<keyword evidence="2 7" id="KW-0004">4Fe-4S</keyword>
<keyword evidence="3 7" id="KW-0479">Metal-binding</keyword>
<name>A0ABP9QIP0_9RHOO</name>
<comment type="subunit">
    <text evidence="7">Homodimer.</text>
</comment>
<dbReference type="PROSITE" id="PS51257">
    <property type="entry name" value="PROKAR_LIPOPROTEIN"/>
    <property type="match status" value="1"/>
</dbReference>
<evidence type="ECO:0000256" key="5">
    <source>
        <dbReference type="ARBA" id="ARBA00023004"/>
    </source>
</evidence>
<accession>A0ABP9QIP0</accession>
<evidence type="ECO:0000256" key="7">
    <source>
        <dbReference type="RuleBase" id="RU000620"/>
    </source>
</evidence>
<protein>
    <recommendedName>
        <fullName evidence="7">High-potential iron-sulfur protein</fullName>
        <shortName evidence="7">HiPIP</shortName>
    </recommendedName>
</protein>
<dbReference type="PROSITE" id="PS51373">
    <property type="entry name" value="HIPIP"/>
    <property type="match status" value="1"/>
</dbReference>
<dbReference type="InterPro" id="IPR000170">
    <property type="entry name" value="High_potential_FeS_prot"/>
</dbReference>
<dbReference type="InterPro" id="IPR036369">
    <property type="entry name" value="HIPIP_sf"/>
</dbReference>
<feature type="domain" description="High potential iron-sulfur proteins family profile" evidence="9">
    <location>
        <begin position="36"/>
        <end position="113"/>
    </location>
</feature>
<keyword evidence="8" id="KW-0732">Signal</keyword>
<feature type="signal peptide" evidence="8">
    <location>
        <begin position="1"/>
        <end position="39"/>
    </location>
</feature>
<dbReference type="Gene3D" id="4.10.490.10">
    <property type="entry name" value="High potential iron-sulphur protein"/>
    <property type="match status" value="1"/>
</dbReference>
<comment type="function">
    <text evidence="7">Specific class of high-redox-potential 4Fe-4S ferredoxins. Functions in anaerobic electron transport in most purple and in some other photosynthetic bacteria and in at least one genus (Paracoccus) of halophilic, denitrifying bacteria.</text>
</comment>
<comment type="similarity">
    <text evidence="7">Belongs to the high-potential iron-sulfur protein (HiPIP) family.</text>
</comment>
<keyword evidence="1 7" id="KW-0813">Transport</keyword>
<keyword evidence="4 7" id="KW-0249">Electron transport</keyword>
<feature type="chain" id="PRO_5046498451" description="High-potential iron-sulfur protein" evidence="8">
    <location>
        <begin position="40"/>
        <end position="113"/>
    </location>
</feature>
<reference evidence="11" key="1">
    <citation type="journal article" date="2019" name="Int. J. Syst. Evol. Microbiol.">
        <title>The Global Catalogue of Microorganisms (GCM) 10K type strain sequencing project: providing services to taxonomists for standard genome sequencing and annotation.</title>
        <authorList>
            <consortium name="The Broad Institute Genomics Platform"/>
            <consortium name="The Broad Institute Genome Sequencing Center for Infectious Disease"/>
            <person name="Wu L."/>
            <person name="Ma J."/>
        </authorList>
    </citation>
    <scope>NUCLEOTIDE SEQUENCE [LARGE SCALE GENOMIC DNA]</scope>
    <source>
        <strain evidence="11">JCM 18715</strain>
    </source>
</reference>
<evidence type="ECO:0000313" key="10">
    <source>
        <dbReference type="EMBL" id="GAA5162613.1"/>
    </source>
</evidence>
<dbReference type="Pfam" id="PF01355">
    <property type="entry name" value="HIPIP"/>
    <property type="match status" value="1"/>
</dbReference>
<organism evidence="10 11">
    <name type="scientific">Viridibacterium curvum</name>
    <dbReference type="NCBI Taxonomy" id="1101404"/>
    <lineage>
        <taxon>Bacteria</taxon>
        <taxon>Pseudomonadati</taxon>
        <taxon>Pseudomonadota</taxon>
        <taxon>Betaproteobacteria</taxon>
        <taxon>Rhodocyclales</taxon>
        <taxon>Rhodocyclaceae</taxon>
        <taxon>Viridibacterium</taxon>
    </lineage>
</organism>
<comment type="caution">
    <text evidence="10">The sequence shown here is derived from an EMBL/GenBank/DDBJ whole genome shotgun (WGS) entry which is preliminary data.</text>
</comment>
<evidence type="ECO:0000256" key="6">
    <source>
        <dbReference type="ARBA" id="ARBA00023014"/>
    </source>
</evidence>
<dbReference type="SUPFAM" id="SSF57652">
    <property type="entry name" value="HIPIP (high potential iron protein)"/>
    <property type="match status" value="1"/>
</dbReference>
<sequence>MGTRFIHPAKEFAMLNRRRFISLVPVAGLGLLACRGASAAPVPESDPAAAALGYKADATKVDAKSFPSWKAGNVCAGCGLYSGKAGAASGPCAAFGGREVAAKGWCAAWAKKA</sequence>
<dbReference type="Proteomes" id="UP001500547">
    <property type="component" value="Unassembled WGS sequence"/>
</dbReference>
<evidence type="ECO:0000259" key="9">
    <source>
        <dbReference type="PROSITE" id="PS51373"/>
    </source>
</evidence>
<evidence type="ECO:0000256" key="4">
    <source>
        <dbReference type="ARBA" id="ARBA00022982"/>
    </source>
</evidence>
<evidence type="ECO:0000256" key="8">
    <source>
        <dbReference type="SAM" id="SignalP"/>
    </source>
</evidence>
<evidence type="ECO:0000256" key="1">
    <source>
        <dbReference type="ARBA" id="ARBA00022448"/>
    </source>
</evidence>
<keyword evidence="5 7" id="KW-0408">Iron</keyword>
<evidence type="ECO:0000313" key="11">
    <source>
        <dbReference type="Proteomes" id="UP001500547"/>
    </source>
</evidence>
<keyword evidence="6 7" id="KW-0411">Iron-sulfur</keyword>
<evidence type="ECO:0000256" key="2">
    <source>
        <dbReference type="ARBA" id="ARBA00022485"/>
    </source>
</evidence>
<proteinExistence type="inferred from homology"/>
<dbReference type="EMBL" id="BAABLD010000007">
    <property type="protein sequence ID" value="GAA5162613.1"/>
    <property type="molecule type" value="Genomic_DNA"/>
</dbReference>
<evidence type="ECO:0000256" key="3">
    <source>
        <dbReference type="ARBA" id="ARBA00022723"/>
    </source>
</evidence>
<keyword evidence="11" id="KW-1185">Reference proteome</keyword>
<gene>
    <name evidence="10" type="ORF">GCM10025770_13530</name>
</gene>